<dbReference type="EMBL" id="JACCBV010000001">
    <property type="protein sequence ID" value="NYE19560.1"/>
    <property type="molecule type" value="Genomic_DNA"/>
</dbReference>
<reference evidence="3 4" key="1">
    <citation type="submission" date="2020-07" db="EMBL/GenBank/DDBJ databases">
        <title>Sequencing the genomes of 1000 actinobacteria strains.</title>
        <authorList>
            <person name="Klenk H.-P."/>
        </authorList>
    </citation>
    <scope>NUCLEOTIDE SEQUENCE [LARGE SCALE GENOMIC DNA]</scope>
    <source>
        <strain evidence="3 4">DSM 24662</strain>
    </source>
</reference>
<dbReference type="Gene3D" id="3.10.310.70">
    <property type="match status" value="1"/>
</dbReference>
<proteinExistence type="predicted"/>
<evidence type="ECO:0000313" key="4">
    <source>
        <dbReference type="Proteomes" id="UP000576969"/>
    </source>
</evidence>
<dbReference type="SUPFAM" id="SSF51556">
    <property type="entry name" value="Metallo-dependent hydrolases"/>
    <property type="match status" value="1"/>
</dbReference>
<dbReference type="InterPro" id="IPR006311">
    <property type="entry name" value="TAT_signal"/>
</dbReference>
<evidence type="ECO:0000256" key="1">
    <source>
        <dbReference type="SAM" id="MobiDB-lite"/>
    </source>
</evidence>
<organism evidence="3 4">
    <name type="scientific">Microbacterium immunditiarum</name>
    <dbReference type="NCBI Taxonomy" id="337480"/>
    <lineage>
        <taxon>Bacteria</taxon>
        <taxon>Bacillati</taxon>
        <taxon>Actinomycetota</taxon>
        <taxon>Actinomycetes</taxon>
        <taxon>Micrococcales</taxon>
        <taxon>Microbacteriaceae</taxon>
        <taxon>Microbacterium</taxon>
    </lineage>
</organism>
<feature type="region of interest" description="Disordered" evidence="1">
    <location>
        <begin position="1"/>
        <end position="22"/>
    </location>
</feature>
<dbReference type="PROSITE" id="PS51318">
    <property type="entry name" value="TAT"/>
    <property type="match status" value="1"/>
</dbReference>
<dbReference type="InterPro" id="IPR032466">
    <property type="entry name" value="Metal_Hydrolase"/>
</dbReference>
<accession>A0A7Y9GN49</accession>
<evidence type="ECO:0000313" key="3">
    <source>
        <dbReference type="EMBL" id="NYE19560.1"/>
    </source>
</evidence>
<name>A0A7Y9GN49_9MICO</name>
<keyword evidence="4" id="KW-1185">Reference proteome</keyword>
<dbReference type="SUPFAM" id="SSF51338">
    <property type="entry name" value="Composite domain of metallo-dependent hydrolases"/>
    <property type="match status" value="1"/>
</dbReference>
<evidence type="ECO:0000259" key="2">
    <source>
        <dbReference type="Pfam" id="PF07969"/>
    </source>
</evidence>
<gene>
    <name evidence="3" type="ORF">BJ991_001588</name>
</gene>
<dbReference type="GO" id="GO:0016810">
    <property type="term" value="F:hydrolase activity, acting on carbon-nitrogen (but not peptide) bonds"/>
    <property type="evidence" value="ECO:0007669"/>
    <property type="project" value="InterPro"/>
</dbReference>
<dbReference type="PANTHER" id="PTHR22642:SF21">
    <property type="entry name" value="PERIPLASMIC PROTEIN"/>
    <property type="match status" value="1"/>
</dbReference>
<dbReference type="Gene3D" id="2.30.40.10">
    <property type="entry name" value="Urease, subunit C, domain 1"/>
    <property type="match status" value="1"/>
</dbReference>
<dbReference type="Pfam" id="PF07969">
    <property type="entry name" value="Amidohydro_3"/>
    <property type="match status" value="1"/>
</dbReference>
<dbReference type="RefSeq" id="WP_179488992.1">
    <property type="nucleotide sequence ID" value="NZ_JACCBV010000001.1"/>
</dbReference>
<dbReference type="Gene3D" id="3.20.20.140">
    <property type="entry name" value="Metal-dependent hydrolases"/>
    <property type="match status" value="1"/>
</dbReference>
<feature type="domain" description="Amidohydrolase 3" evidence="2">
    <location>
        <begin position="111"/>
        <end position="602"/>
    </location>
</feature>
<dbReference type="PANTHER" id="PTHR22642">
    <property type="entry name" value="IMIDAZOLONEPROPIONASE"/>
    <property type="match status" value="1"/>
</dbReference>
<dbReference type="InterPro" id="IPR013108">
    <property type="entry name" value="Amidohydro_3"/>
</dbReference>
<comment type="caution">
    <text evidence="3">The sequence shown here is derived from an EMBL/GenBank/DDBJ whole genome shotgun (WGS) entry which is preliminary data.</text>
</comment>
<dbReference type="Proteomes" id="UP000576969">
    <property type="component" value="Unassembled WGS sequence"/>
</dbReference>
<dbReference type="InterPro" id="IPR011059">
    <property type="entry name" value="Metal-dep_hydrolase_composite"/>
</dbReference>
<sequence length="628" mass="68817">MVKKKSEPVANDPEQPPEGISRRGLFIGGTAAAAAAVLSGSSVASAAAAPLASTAPRAWHDDGAGELLFVNGKIHTMDDRNSVVNAVRVANGRITAVGQDAIRQGNSKNRIDLRGRTVVPGLIESHSHFISLANRPGYHVAEWELASSIDELLAILAARRRDVPEGEFITAMGSGTPRMFAELRLPTLQELDSAISDRPVFLYQGGLGPARVNTLGKQFFESITELPVTVGDDGSIAGGNPSMANRALYHLRLRQTFADKRRSALDSMAFTAKVGVTAILDQVLPATANATLDPSVLPPQPTDALFRLDHFRMYDAWLSLHRQGRAFVRLQMNFLHNQGFIAALGGLEQQLPELRERLKNQFPFFGDDMLRTGGIGEWAAPFAAPTNANGYAVWLESQRLVAQARWRNENAQGGSPTSTANIEQVVATYEQMDQEFGIKDLRWGLQHADFATPDQLARLKALNVGVSTSGFRWLGGTPRADGLPVGPLFRQIHDSGISMGLHEDGVHIAPHNPWFALHYATTGLNVLGQQINPGQQLTRHEALYAYTRGNAWYLNREDDLGSIEAGKRADLLVLDKDYFTVSDAEMRRILPVMTVVDGAIVHDTGAVRGRRDWSHDRDHVFDESWWQQ</sequence>
<dbReference type="AlphaFoldDB" id="A0A7Y9GN49"/>
<protein>
    <recommendedName>
        <fullName evidence="2">Amidohydrolase 3 domain-containing protein</fullName>
    </recommendedName>
</protein>